<dbReference type="AlphaFoldDB" id="A0A9W6IC92"/>
<dbReference type="InterPro" id="IPR013538">
    <property type="entry name" value="ASHA1/2-like_C"/>
</dbReference>
<feature type="domain" description="Activator of Hsp90 ATPase homologue 1/2-like C-terminal" evidence="3">
    <location>
        <begin position="35"/>
        <end position="138"/>
    </location>
</feature>
<gene>
    <name evidence="4" type="ORF">GCM10017600_84570</name>
</gene>
<dbReference type="SUPFAM" id="SSF55961">
    <property type="entry name" value="Bet v1-like"/>
    <property type="match status" value="1"/>
</dbReference>
<comment type="caution">
    <text evidence="4">The sequence shown here is derived from an EMBL/GenBank/DDBJ whole genome shotgun (WGS) entry which is preliminary data.</text>
</comment>
<dbReference type="RefSeq" id="WP_271223268.1">
    <property type="nucleotide sequence ID" value="NZ_BAAAVD010000002.1"/>
</dbReference>
<accession>A0A9W6IC92</accession>
<dbReference type="Proteomes" id="UP001143474">
    <property type="component" value="Unassembled WGS sequence"/>
</dbReference>
<reference evidence="4" key="1">
    <citation type="journal article" date="2014" name="Int. J. Syst. Evol. Microbiol.">
        <title>Complete genome sequence of Corynebacterium casei LMG S-19264T (=DSM 44701T), isolated from a smear-ripened cheese.</title>
        <authorList>
            <consortium name="US DOE Joint Genome Institute (JGI-PGF)"/>
            <person name="Walter F."/>
            <person name="Albersmeier A."/>
            <person name="Kalinowski J."/>
            <person name="Ruckert C."/>
        </authorList>
    </citation>
    <scope>NUCLEOTIDE SEQUENCE</scope>
    <source>
        <strain evidence="4">VKM Ac-2007</strain>
    </source>
</reference>
<sequence length="221" mass="23756">MIEATQQISAVRRTVGARVLDAGEARVATISRTYDATVEDVWDACTNPERIPRWFLPVSGDLRLHGRYQLEGNAGGVIESCDPPKGFTATWEFGGSVSWIEVRLAAEPDGTRFTLEHVSHVDEEIWEQFGPGAVGVGWDLGLLGLTLHLSSGSPDTVVDPQEVAAWTTSEEGRLFVSLSSREWCEASIAAGTDEAAARAGEARTTAFYTTPPEPPAEPAAS</sequence>
<dbReference type="EMBL" id="BSEV01000041">
    <property type="protein sequence ID" value="GLK15044.1"/>
    <property type="molecule type" value="Genomic_DNA"/>
</dbReference>
<proteinExistence type="inferred from homology"/>
<evidence type="ECO:0000259" key="3">
    <source>
        <dbReference type="Pfam" id="PF08327"/>
    </source>
</evidence>
<protein>
    <submittedName>
        <fullName evidence="4">Activator of HSP90 ATPase</fullName>
    </submittedName>
</protein>
<comment type="similarity">
    <text evidence="1">Belongs to the AHA1 family.</text>
</comment>
<reference evidence="4" key="2">
    <citation type="submission" date="2023-01" db="EMBL/GenBank/DDBJ databases">
        <authorList>
            <person name="Sun Q."/>
            <person name="Evtushenko L."/>
        </authorList>
    </citation>
    <scope>NUCLEOTIDE SEQUENCE</scope>
    <source>
        <strain evidence="4">VKM Ac-2007</strain>
    </source>
</reference>
<organism evidence="4 5">
    <name type="scientific">Streptosporangium carneum</name>
    <dbReference type="NCBI Taxonomy" id="47481"/>
    <lineage>
        <taxon>Bacteria</taxon>
        <taxon>Bacillati</taxon>
        <taxon>Actinomycetota</taxon>
        <taxon>Actinomycetes</taxon>
        <taxon>Streptosporangiales</taxon>
        <taxon>Streptosporangiaceae</taxon>
        <taxon>Streptosporangium</taxon>
    </lineage>
</organism>
<feature type="compositionally biased region" description="Low complexity" evidence="2">
    <location>
        <begin position="194"/>
        <end position="210"/>
    </location>
</feature>
<dbReference type="InterPro" id="IPR023393">
    <property type="entry name" value="START-like_dom_sf"/>
</dbReference>
<keyword evidence="5" id="KW-1185">Reference proteome</keyword>
<evidence type="ECO:0000313" key="4">
    <source>
        <dbReference type="EMBL" id="GLK15044.1"/>
    </source>
</evidence>
<evidence type="ECO:0000256" key="2">
    <source>
        <dbReference type="SAM" id="MobiDB-lite"/>
    </source>
</evidence>
<name>A0A9W6IC92_9ACTN</name>
<evidence type="ECO:0000313" key="5">
    <source>
        <dbReference type="Proteomes" id="UP001143474"/>
    </source>
</evidence>
<feature type="compositionally biased region" description="Pro residues" evidence="2">
    <location>
        <begin position="211"/>
        <end position="221"/>
    </location>
</feature>
<feature type="region of interest" description="Disordered" evidence="2">
    <location>
        <begin position="194"/>
        <end position="221"/>
    </location>
</feature>
<evidence type="ECO:0000256" key="1">
    <source>
        <dbReference type="ARBA" id="ARBA00006817"/>
    </source>
</evidence>
<dbReference type="CDD" id="cd08899">
    <property type="entry name" value="SRPBCC_CalC_Aha1-like_6"/>
    <property type="match status" value="1"/>
</dbReference>
<dbReference type="Pfam" id="PF08327">
    <property type="entry name" value="AHSA1"/>
    <property type="match status" value="1"/>
</dbReference>
<dbReference type="Gene3D" id="3.30.530.20">
    <property type="match status" value="1"/>
</dbReference>